<dbReference type="Proteomes" id="UP001497493">
    <property type="component" value="Chromosome"/>
</dbReference>
<dbReference type="EMBL" id="OZ026884">
    <property type="protein sequence ID" value="CAL1241912.1"/>
    <property type="molecule type" value="Genomic_DNA"/>
</dbReference>
<organism evidence="3 4">
    <name type="scientific">Candidatus Methylocalor cossyra</name>
    <dbReference type="NCBI Taxonomy" id="3108543"/>
    <lineage>
        <taxon>Bacteria</taxon>
        <taxon>Pseudomonadati</taxon>
        <taxon>Pseudomonadota</taxon>
        <taxon>Gammaproteobacteria</taxon>
        <taxon>Methylococcales</taxon>
        <taxon>Methylococcaceae</taxon>
        <taxon>Candidatus Methylocalor</taxon>
    </lineage>
</organism>
<evidence type="ECO:0000313" key="3">
    <source>
        <dbReference type="EMBL" id="CAL1241912.1"/>
    </source>
</evidence>
<name>A0ABM9NMN5_9GAMM</name>
<evidence type="ECO:0000256" key="1">
    <source>
        <dbReference type="SAM" id="SignalP"/>
    </source>
</evidence>
<feature type="signal peptide" evidence="1">
    <location>
        <begin position="1"/>
        <end position="24"/>
    </location>
</feature>
<feature type="domain" description="Rap1a immunity protein" evidence="2">
    <location>
        <begin position="35"/>
        <end position="127"/>
    </location>
</feature>
<proteinExistence type="predicted"/>
<reference evidence="3 4" key="1">
    <citation type="submission" date="2024-04" db="EMBL/GenBank/DDBJ databases">
        <authorList>
            <person name="Cremers G."/>
        </authorList>
    </citation>
    <scope>NUCLEOTIDE SEQUENCE [LARGE SCALE GENOMIC DNA]</scope>
    <source>
        <strain evidence="3">MeCH1-AG</strain>
    </source>
</reference>
<gene>
    <name evidence="3" type="ORF">MECH1_V1_3136</name>
</gene>
<protein>
    <submittedName>
        <fullName evidence="3">Rap1a domain-containing protein</fullName>
    </submittedName>
</protein>
<dbReference type="InterPro" id="IPR041238">
    <property type="entry name" value="Rap1a"/>
</dbReference>
<dbReference type="Pfam" id="PF18602">
    <property type="entry name" value="Rap1a"/>
    <property type="match status" value="1"/>
</dbReference>
<sequence length="134" mass="14870">MGSKSSMKGMLLLATPLAISPAYAVTEEDFLVRNAENLVNLCTTPPRDPLHAAAVNFCTGYLVGAYQYHESLNSGPDSHPLVCPPEPKPTRQQAIAEFVTWAQAHPEYRNERPVDVMFRFMAGRWPCKKPPGQE</sequence>
<evidence type="ECO:0000313" key="4">
    <source>
        <dbReference type="Proteomes" id="UP001497493"/>
    </source>
</evidence>
<accession>A0ABM9NMN5</accession>
<feature type="chain" id="PRO_5046414835" evidence="1">
    <location>
        <begin position="25"/>
        <end position="134"/>
    </location>
</feature>
<dbReference type="RefSeq" id="WP_348758382.1">
    <property type="nucleotide sequence ID" value="NZ_OZ026884.1"/>
</dbReference>
<keyword evidence="1" id="KW-0732">Signal</keyword>
<keyword evidence="4" id="KW-1185">Reference proteome</keyword>
<evidence type="ECO:0000259" key="2">
    <source>
        <dbReference type="Pfam" id="PF18602"/>
    </source>
</evidence>